<organism evidence="1 2">
    <name type="scientific">Mesorhizobium helmanticense</name>
    <dbReference type="NCBI Taxonomy" id="1776423"/>
    <lineage>
        <taxon>Bacteria</taxon>
        <taxon>Pseudomonadati</taxon>
        <taxon>Pseudomonadota</taxon>
        <taxon>Alphaproteobacteria</taxon>
        <taxon>Hyphomicrobiales</taxon>
        <taxon>Phyllobacteriaceae</taxon>
        <taxon>Mesorhizobium</taxon>
    </lineage>
</organism>
<protein>
    <submittedName>
        <fullName evidence="1">Uncharacterized protein</fullName>
    </submittedName>
</protein>
<evidence type="ECO:0000313" key="1">
    <source>
        <dbReference type="EMBL" id="PTE06626.1"/>
    </source>
</evidence>
<dbReference type="AlphaFoldDB" id="A0A2T4ILW9"/>
<accession>A0A2T4ILW9</accession>
<dbReference type="OrthoDB" id="8367156at2"/>
<name>A0A2T4ILW9_9HYPH</name>
<dbReference type="Proteomes" id="UP000240259">
    <property type="component" value="Unassembled WGS sequence"/>
</dbReference>
<dbReference type="EMBL" id="PZJX01000061">
    <property type="protein sequence ID" value="PTE06626.1"/>
    <property type="molecule type" value="Genomic_DNA"/>
</dbReference>
<comment type="caution">
    <text evidence="1">The sequence shown here is derived from an EMBL/GenBank/DDBJ whole genome shotgun (WGS) entry which is preliminary data.</text>
</comment>
<gene>
    <name evidence="1" type="ORF">C9427_30905</name>
</gene>
<sequence length="209" mass="23476">MAARLSNTTQIAGRLTRDDWNTVKGALTIGGDEDAWAKAFQDFFWQRVNLRYLEPIEVLHANGTWEGEGFSIVSIQCALIEFLAAARQGKKYRYLRAGQTLGPLEYNRSGELYREFLSTVQPFSASFDAAAAADFYQSVRCALLHEARTHNGWRLWVSGAAPIDAARKIVYREALQDAISAYVEAYGRDLTTDHALQEAFIRKFDDLAA</sequence>
<dbReference type="RefSeq" id="WP_107652796.1">
    <property type="nucleotide sequence ID" value="NZ_PZJX01000061.1"/>
</dbReference>
<proteinExistence type="predicted"/>
<keyword evidence="2" id="KW-1185">Reference proteome</keyword>
<reference evidence="1 2" key="1">
    <citation type="submission" date="2018-03" db="EMBL/GenBank/DDBJ databases">
        <title>Genome sequence of the symbiotic type strain Mesorhizobium helmanticense CSLC115NT isolated from Lotus corniculatus nodules.</title>
        <authorList>
            <person name="Sannazzaro A.I."/>
            <person name="Torres Tejerizo G.A."/>
            <person name="Dip D."/>
            <person name="Caballero M."/>
            <person name="Pistorio M."/>
            <person name="Estrella M.J."/>
        </authorList>
    </citation>
    <scope>NUCLEOTIDE SEQUENCE [LARGE SCALE GENOMIC DNA]</scope>
    <source>
        <strain evidence="1 2">CSLC115N</strain>
    </source>
</reference>
<evidence type="ECO:0000313" key="2">
    <source>
        <dbReference type="Proteomes" id="UP000240259"/>
    </source>
</evidence>